<comment type="caution">
    <text evidence="1">The sequence shown here is derived from an EMBL/GenBank/DDBJ whole genome shotgun (WGS) entry which is preliminary data.</text>
</comment>
<proteinExistence type="predicted"/>
<gene>
    <name evidence="1" type="ORF">MAG551_01858</name>
</gene>
<evidence type="ECO:0000313" key="1">
    <source>
        <dbReference type="EMBL" id="MBS1258795.1"/>
    </source>
</evidence>
<accession>A0A942A1G6</accession>
<reference evidence="1" key="1">
    <citation type="journal article" date="2021" name="ISME J.">
        <title>Fine-scale metabolic discontinuity in a stratified prokaryote microbiome of a Red Sea deep halocline.</title>
        <authorList>
            <person name="Michoud G."/>
            <person name="Ngugi D.K."/>
            <person name="Barozzi A."/>
            <person name="Merlino G."/>
            <person name="Calleja M.L."/>
            <person name="Delgado-Huertas A."/>
            <person name="Moran X.A.G."/>
            <person name="Daffonchio D."/>
        </authorList>
    </citation>
    <scope>NUCLEOTIDE SEQUENCE</scope>
    <source>
        <strain evidence="1">SuakinDeep_MAG55_1</strain>
    </source>
</reference>
<sequence length="96" mass="11367">MPDEYDSKKIVEWKPEKILKTHVNWWSIMKKNKGVEVMQVRSFIFASGVVVRKTVLPSPTLLRFVQPAINRNFSANSTISQEWYRKHEKGAMPYQW</sequence>
<dbReference type="EMBL" id="JAANXD010000075">
    <property type="protein sequence ID" value="MBS1258795.1"/>
    <property type="molecule type" value="Genomic_DNA"/>
</dbReference>
<name>A0A942A1G6_9BACT</name>
<dbReference type="Proteomes" id="UP000722750">
    <property type="component" value="Unassembled WGS sequence"/>
</dbReference>
<dbReference type="AlphaFoldDB" id="A0A942A1G6"/>
<organism evidence="1 2">
    <name type="scientific">Candidatus Scalindua arabica</name>
    <dbReference type="NCBI Taxonomy" id="1127984"/>
    <lineage>
        <taxon>Bacteria</taxon>
        <taxon>Pseudomonadati</taxon>
        <taxon>Planctomycetota</taxon>
        <taxon>Candidatus Brocadiia</taxon>
        <taxon>Candidatus Brocadiales</taxon>
        <taxon>Candidatus Scalinduaceae</taxon>
        <taxon>Candidatus Scalindua</taxon>
    </lineage>
</organism>
<evidence type="ECO:0000313" key="2">
    <source>
        <dbReference type="Proteomes" id="UP000722750"/>
    </source>
</evidence>
<protein>
    <submittedName>
        <fullName evidence="1">Uncharacterized protein</fullName>
    </submittedName>
</protein>